<evidence type="ECO:0000313" key="7">
    <source>
        <dbReference type="EMBL" id="KAI5082417.1"/>
    </source>
</evidence>
<dbReference type="AlphaFoldDB" id="A0A9D4ZQZ0"/>
<dbReference type="PANTHER" id="PTHR31391">
    <property type="entry name" value="B3 DOMAIN-CONTAINING PROTEIN OS11G0197600-RELATED"/>
    <property type="match status" value="1"/>
</dbReference>
<protein>
    <recommendedName>
        <fullName evidence="6">TF-B3 domain-containing protein</fullName>
    </recommendedName>
</protein>
<feature type="compositionally biased region" description="Polar residues" evidence="5">
    <location>
        <begin position="299"/>
        <end position="309"/>
    </location>
</feature>
<keyword evidence="1" id="KW-0805">Transcription regulation</keyword>
<feature type="compositionally biased region" description="Basic and acidic residues" evidence="5">
    <location>
        <begin position="550"/>
        <end position="559"/>
    </location>
</feature>
<evidence type="ECO:0000256" key="1">
    <source>
        <dbReference type="ARBA" id="ARBA00023015"/>
    </source>
</evidence>
<keyword evidence="3" id="KW-0804">Transcription</keyword>
<dbReference type="Pfam" id="PF02362">
    <property type="entry name" value="B3"/>
    <property type="match status" value="2"/>
</dbReference>
<dbReference type="InterPro" id="IPR003340">
    <property type="entry name" value="B3_DNA-bd"/>
</dbReference>
<feature type="compositionally biased region" description="Basic and acidic residues" evidence="5">
    <location>
        <begin position="287"/>
        <end position="296"/>
    </location>
</feature>
<accession>A0A9D4ZQZ0</accession>
<feature type="domain" description="TF-B3" evidence="6">
    <location>
        <begin position="398"/>
        <end position="491"/>
    </location>
</feature>
<dbReference type="EMBL" id="JABFUD020000003">
    <property type="protein sequence ID" value="KAI5082417.1"/>
    <property type="molecule type" value="Genomic_DNA"/>
</dbReference>
<dbReference type="PROSITE" id="PS50863">
    <property type="entry name" value="B3"/>
    <property type="match status" value="2"/>
</dbReference>
<dbReference type="CDD" id="cd10017">
    <property type="entry name" value="B3_DNA"/>
    <property type="match status" value="2"/>
</dbReference>
<comment type="caution">
    <text evidence="7">The sequence shown here is derived from an EMBL/GenBank/DDBJ whole genome shotgun (WGS) entry which is preliminary data.</text>
</comment>
<dbReference type="Proteomes" id="UP000886520">
    <property type="component" value="Chromosome 2"/>
</dbReference>
<gene>
    <name evidence="7" type="ORF">GOP47_0002160</name>
</gene>
<dbReference type="SMART" id="SM01019">
    <property type="entry name" value="B3"/>
    <property type="match status" value="2"/>
</dbReference>
<proteinExistence type="predicted"/>
<evidence type="ECO:0000256" key="4">
    <source>
        <dbReference type="ARBA" id="ARBA00023242"/>
    </source>
</evidence>
<dbReference type="PANTHER" id="PTHR31391:SF157">
    <property type="entry name" value="B3 DOMAIN-CONTAINING PROTEIN REM16"/>
    <property type="match status" value="1"/>
</dbReference>
<dbReference type="SUPFAM" id="SSF101936">
    <property type="entry name" value="DNA-binding pseudobarrel domain"/>
    <property type="match status" value="2"/>
</dbReference>
<feature type="region of interest" description="Disordered" evidence="5">
    <location>
        <begin position="287"/>
        <end position="353"/>
    </location>
</feature>
<evidence type="ECO:0000256" key="3">
    <source>
        <dbReference type="ARBA" id="ARBA00023163"/>
    </source>
</evidence>
<dbReference type="Gene3D" id="2.40.330.10">
    <property type="entry name" value="DNA-binding pseudobarrel domain"/>
    <property type="match status" value="2"/>
</dbReference>
<evidence type="ECO:0000259" key="6">
    <source>
        <dbReference type="PROSITE" id="PS50863"/>
    </source>
</evidence>
<feature type="compositionally biased region" description="Polar residues" evidence="5">
    <location>
        <begin position="654"/>
        <end position="668"/>
    </location>
</feature>
<dbReference type="InterPro" id="IPR015300">
    <property type="entry name" value="DNA-bd_pseudobarrel_sf"/>
</dbReference>
<feature type="compositionally biased region" description="Polar residues" evidence="5">
    <location>
        <begin position="536"/>
        <end position="549"/>
    </location>
</feature>
<evidence type="ECO:0000313" key="8">
    <source>
        <dbReference type="Proteomes" id="UP000886520"/>
    </source>
</evidence>
<dbReference type="InterPro" id="IPR044837">
    <property type="entry name" value="REM16-like"/>
</dbReference>
<feature type="domain" description="TF-B3" evidence="6">
    <location>
        <begin position="37"/>
        <end position="141"/>
    </location>
</feature>
<feature type="region of interest" description="Disordered" evidence="5">
    <location>
        <begin position="536"/>
        <end position="560"/>
    </location>
</feature>
<keyword evidence="4" id="KW-0539">Nucleus</keyword>
<name>A0A9D4ZQZ0_ADICA</name>
<keyword evidence="8" id="KW-1185">Reference proteome</keyword>
<evidence type="ECO:0000256" key="2">
    <source>
        <dbReference type="ARBA" id="ARBA00023125"/>
    </source>
</evidence>
<dbReference type="OrthoDB" id="1666376at2759"/>
<sequence length="779" mass="86331">MAALSQGPSYVACRHCTQHCQQIHGQGSSSCSRSPSFFSLLPPVSFCAPCSLPIPPTFLGGKNIRVDHTSAPGEHLYSEVQLEGPSGATWAVAMQGTTMSNLAFTTGWEKFVKDHFLVAGDLLFFKLLSRGCFSVSVYGSDGCEKAETFTAQNSGAGLVSKDHMTKKRAAVCNVFKDVGVDADAKKRKVDVYLQSSPLIIDIEDDDDEDECKECAPKPQSSQVSMVQVDIAESRDTCMLDAEESLDCMTDAKEDKCLQPIPVDVPLTPSNADKGILQIRVNLLKKEEGTSDHERLAHNSVANGSEQETASSEEEDVEQLDNPSDCMINEEMSSESDSEKKDSEDSLYCTDEATQQDRMNDVKGYLTEAFISKRRPVSDEERQRALQAAKGFRSNLPHSRKLMLESHVYRGFWLSLSLDFAVKYLPQEIQEATLLDGTGKAWTARWLGSRNGLSGGWRKFSLDHGLEEGDVCVFELIDRKKLVMKVHIFRVVEIKNALPGRDHYLHKPPSRPFLNYERRRPSTSVKKMRGAIGSFHSSTLSSRLKQNQGQAEDKMRKGKNDSQTICKKAVYRNHIQTSKNMVKTQSRCEKADFINRSHTSKDILMKGASKDVVNIVGSKALRTNGTVEGRCSTAERSLQKNAGGGAQGDGKILSGHSTAEVSSSLQTPPKTREPLPENLRTRPLGLPPARQLDPVLKGAQSELQKATREHPDGSKLISCRKYYSVERLYNRRKGAVEEEFLVDLDVDEPLTGISSRVKKDGSAWWVPLSHFTKDKTSCHL</sequence>
<reference evidence="7" key="1">
    <citation type="submission" date="2021-01" db="EMBL/GenBank/DDBJ databases">
        <title>Adiantum capillus-veneris genome.</title>
        <authorList>
            <person name="Fang Y."/>
            <person name="Liao Q."/>
        </authorList>
    </citation>
    <scope>NUCLEOTIDE SEQUENCE</scope>
    <source>
        <strain evidence="7">H3</strain>
        <tissue evidence="7">Leaf</tissue>
    </source>
</reference>
<feature type="region of interest" description="Disordered" evidence="5">
    <location>
        <begin position="631"/>
        <end position="691"/>
    </location>
</feature>
<dbReference type="GO" id="GO:0003677">
    <property type="term" value="F:DNA binding"/>
    <property type="evidence" value="ECO:0007669"/>
    <property type="project" value="UniProtKB-KW"/>
</dbReference>
<evidence type="ECO:0000256" key="5">
    <source>
        <dbReference type="SAM" id="MobiDB-lite"/>
    </source>
</evidence>
<organism evidence="7 8">
    <name type="scientific">Adiantum capillus-veneris</name>
    <name type="common">Maidenhair fern</name>
    <dbReference type="NCBI Taxonomy" id="13818"/>
    <lineage>
        <taxon>Eukaryota</taxon>
        <taxon>Viridiplantae</taxon>
        <taxon>Streptophyta</taxon>
        <taxon>Embryophyta</taxon>
        <taxon>Tracheophyta</taxon>
        <taxon>Polypodiopsida</taxon>
        <taxon>Polypodiidae</taxon>
        <taxon>Polypodiales</taxon>
        <taxon>Pteridineae</taxon>
        <taxon>Pteridaceae</taxon>
        <taxon>Vittarioideae</taxon>
        <taxon>Adiantum</taxon>
    </lineage>
</organism>
<keyword evidence="2" id="KW-0238">DNA-binding</keyword>